<comment type="caution">
    <text evidence="1">The sequence shown here is derived from an EMBL/GenBank/DDBJ whole genome shotgun (WGS) entry which is preliminary data.</text>
</comment>
<dbReference type="Proteomes" id="UP000196475">
    <property type="component" value="Unassembled WGS sequence"/>
</dbReference>
<accession>A0A1Y3PSB1</accession>
<sequence length="121" mass="14487">MSLANLVQKNRETNLLIVDADCRECKRMLTSSRYLNDAALDRLTVIFAFDEKEEELRKVQKISTYNWIKNKYQATREHIFKKLNINFFPFYMKLDQARKVVYKSPASIDIILERFDIEMKL</sequence>
<evidence type="ECO:0000313" key="2">
    <source>
        <dbReference type="Proteomes" id="UP000196475"/>
    </source>
</evidence>
<dbReference type="Gene3D" id="3.40.30.10">
    <property type="entry name" value="Glutaredoxin"/>
    <property type="match status" value="1"/>
</dbReference>
<evidence type="ECO:0000313" key="1">
    <source>
        <dbReference type="EMBL" id="OUM89057.1"/>
    </source>
</evidence>
<organism evidence="1 2">
    <name type="scientific">Bacillus thermozeamaize</name>
    <dbReference type="NCBI Taxonomy" id="230954"/>
    <lineage>
        <taxon>Bacteria</taxon>
        <taxon>Bacillati</taxon>
        <taxon>Bacillota</taxon>
        <taxon>Bacilli</taxon>
        <taxon>Bacillales</taxon>
        <taxon>Bacillaceae</taxon>
        <taxon>Bacillus</taxon>
    </lineage>
</organism>
<proteinExistence type="predicted"/>
<dbReference type="AlphaFoldDB" id="A0A1Y3PSB1"/>
<protein>
    <recommendedName>
        <fullName evidence="3">Thioredoxin-like fold domain-containing protein</fullName>
    </recommendedName>
</protein>
<dbReference type="EMBL" id="LZRT01000053">
    <property type="protein sequence ID" value="OUM89057.1"/>
    <property type="molecule type" value="Genomic_DNA"/>
</dbReference>
<reference evidence="2" key="1">
    <citation type="submission" date="2016-06" db="EMBL/GenBank/DDBJ databases">
        <authorList>
            <person name="Nascimento L."/>
            <person name="Pereira R.V."/>
            <person name="Martins L.F."/>
            <person name="Quaggio R.B."/>
            <person name="Silva A.M."/>
            <person name="Setubal J.C."/>
        </authorList>
    </citation>
    <scope>NUCLEOTIDE SEQUENCE [LARGE SCALE GENOMIC DNA]</scope>
</reference>
<evidence type="ECO:0008006" key="3">
    <source>
        <dbReference type="Google" id="ProtNLM"/>
    </source>
</evidence>
<name>A0A1Y3PSB1_9BACI</name>
<gene>
    <name evidence="1" type="ORF">BAA01_13465</name>
</gene>